<protein>
    <recommendedName>
        <fullName evidence="4">Phage tail tape measure protein domain-containing protein</fullName>
    </recommendedName>
</protein>
<reference evidence="5 6" key="1">
    <citation type="submission" date="2023-02" db="EMBL/GenBank/DDBJ databases">
        <title>Oceanobacillus kimchii IFOP_LL358 isolated form Alexandrium catenella lab strain.</title>
        <authorList>
            <person name="Gajardo G."/>
            <person name="Ueki S."/>
            <person name="Maruyama F."/>
        </authorList>
    </citation>
    <scope>NUCLEOTIDE SEQUENCE [LARGE SCALE GENOMIC DNA]</scope>
    <source>
        <strain evidence="5 6">IFOP_LL358</strain>
    </source>
</reference>
<dbReference type="EMBL" id="BSKO01000001">
    <property type="protein sequence ID" value="GLO64754.1"/>
    <property type="molecule type" value="Genomic_DNA"/>
</dbReference>
<dbReference type="Pfam" id="PF10145">
    <property type="entry name" value="PhageMin_Tail"/>
    <property type="match status" value="1"/>
</dbReference>
<dbReference type="NCBIfam" id="TIGR01760">
    <property type="entry name" value="tape_meas_TP901"/>
    <property type="match status" value="1"/>
</dbReference>
<feature type="domain" description="Phage tail tape measure protein" evidence="4">
    <location>
        <begin position="207"/>
        <end position="405"/>
    </location>
</feature>
<dbReference type="InterPro" id="IPR010090">
    <property type="entry name" value="Phage_tape_meas"/>
</dbReference>
<dbReference type="PANTHER" id="PTHR37813">
    <property type="entry name" value="FELS-2 PROPHAGE PROTEIN"/>
    <property type="match status" value="1"/>
</dbReference>
<gene>
    <name evidence="5" type="ORF">MACH08_05380</name>
</gene>
<keyword evidence="1" id="KW-1188">Viral release from host cell</keyword>
<feature type="region of interest" description="Disordered" evidence="3">
    <location>
        <begin position="1250"/>
        <end position="1276"/>
    </location>
</feature>
<comment type="caution">
    <text evidence="5">The sequence shown here is derived from an EMBL/GenBank/DDBJ whole genome shotgun (WGS) entry which is preliminary data.</text>
</comment>
<dbReference type="RefSeq" id="WP_317957674.1">
    <property type="nucleotide sequence ID" value="NZ_BSKO01000001.1"/>
</dbReference>
<feature type="coiled-coil region" evidence="2">
    <location>
        <begin position="89"/>
        <end position="133"/>
    </location>
</feature>
<dbReference type="Proteomes" id="UP001275436">
    <property type="component" value="Unassembled WGS sequence"/>
</dbReference>
<accession>A0ABQ5TGM2</accession>
<evidence type="ECO:0000313" key="5">
    <source>
        <dbReference type="EMBL" id="GLO64754.1"/>
    </source>
</evidence>
<evidence type="ECO:0000256" key="2">
    <source>
        <dbReference type="SAM" id="Coils"/>
    </source>
</evidence>
<evidence type="ECO:0000256" key="3">
    <source>
        <dbReference type="SAM" id="MobiDB-lite"/>
    </source>
</evidence>
<organism evidence="5 6">
    <name type="scientific">Oceanobacillus kimchii</name>
    <dbReference type="NCBI Taxonomy" id="746691"/>
    <lineage>
        <taxon>Bacteria</taxon>
        <taxon>Bacillati</taxon>
        <taxon>Bacillota</taxon>
        <taxon>Bacilli</taxon>
        <taxon>Bacillales</taxon>
        <taxon>Bacillaceae</taxon>
        <taxon>Oceanobacillus</taxon>
    </lineage>
</organism>
<proteinExistence type="predicted"/>
<dbReference type="PANTHER" id="PTHR37813:SF1">
    <property type="entry name" value="FELS-2 PROPHAGE PROTEIN"/>
    <property type="match status" value="1"/>
</dbReference>
<evidence type="ECO:0000259" key="4">
    <source>
        <dbReference type="Pfam" id="PF10145"/>
    </source>
</evidence>
<evidence type="ECO:0000256" key="1">
    <source>
        <dbReference type="ARBA" id="ARBA00022612"/>
    </source>
</evidence>
<keyword evidence="6" id="KW-1185">Reference proteome</keyword>
<feature type="coiled-coil region" evidence="2">
    <location>
        <begin position="800"/>
        <end position="872"/>
    </location>
</feature>
<keyword evidence="2" id="KW-0175">Coiled coil</keyword>
<evidence type="ECO:0000313" key="6">
    <source>
        <dbReference type="Proteomes" id="UP001275436"/>
    </source>
</evidence>
<name>A0ABQ5TGM2_9BACI</name>
<sequence>MQRIEGMSIEIDLETMKVNSGLTDLKSSLKTVNSEMKANMSAFDRGDKSVGKYETRLKGLNKKLELQRAITDKAKTSYEKMVKEHGEGSVEAEKAAREYNNQSAALNNLERYVNNATDELERMKEQQRIANSNWTKFGDALDNTGGKLINVGTGMKNVGSSLNRNVTMPLSVVGGLAIKTGMDFESGMSKVGAVSGASADEMGKLEAKAREMGSTTVFSAKEASDAFYYMSLAGWDATQMMDGISGVMDLAAASGEDLGAVSDIVTDGLTAFGLAAGDSARMADVLAAASSNANTDVNGLGNAFKYAAPVAGALGYSIEDTSKAIGLMANAGIKGEKAGTALRTMMTNLTKPTNAMKKEMDKLGISITDGEGEMRSFDDIMGDLRTSLGGLSKDQQAAAAATIFGKEAMSGALAVVNASEDDYKKLTKAIQESDGVAGDMADTMQDNLAGSLKELRSMVEDLFIETYQNLKPALEDTVEVLKDVTRWFANLSPEAQQNIIKFGLLAAAAGPVLSIFGQLTVGTGFLMQGMGALSKSIGVASGKGTAGKLAILGKAGVAGLAIAGIAGVTLAVIDAVKESKELEEVNLDVANSLHDQAEGLEKSAETFDKLSDKAKISNDELATLNDLNKRISESSNPGEINELQKQYDNLAKKSGLSKDELKKLWDANDNIISQAPEVQTSVSETGNKFAENTDAVKEYIDSLYESSRIELEAERTKQLENEKKIRDELAKLQDDELQKKEQLQLLLDAQNMTQDEIRKKVEELSELYYHGNKSQEERNEIFHEIGVLQSALNEDIGEEIQKRQDALKEVQNSIASEEEKLEKVDAINQEMANIILKQAGINEEGEKGLAQLDETLAKNQQELSELDQKLEKNGVLNEKDRERRDTLQEIVGQQRDAKNYIFEELGLYNDLNSLINTKLGYLSQEQQQLIINHAKTSDIKVEEGNILEQLKKKNEKRLEEREQLMENWKQEGANKQEIQGQIDALDQKIINNDNVIEQTLREAGLWDDVKDQINFGRDALEKQGAQIDNNNTKTSIGIGKEKERTKEAGKDVDKNVNAKDNGTISAIDVAARLGIIKPIKADDRGSIDDLNKKASSPIDKVVNFISKFTPWATGTPASGHPGGNALLGDGIGFNAGSELVTLPNGKMFLSADKPTIYPDLPKGTHVMPARKTKQLLKSTPKYAEGTDGWEQLLEPVNVRTDFTKLLALLGKRDQSNTFGGDSRLEQKIDKLMQNMNGAKPIEVNQELHFHSTEPSPSEVARKQKQASRQLAMEWRG</sequence>